<dbReference type="InterPro" id="IPR012910">
    <property type="entry name" value="Plug_dom"/>
</dbReference>
<dbReference type="RefSeq" id="WP_189677373.1">
    <property type="nucleotide sequence ID" value="NZ_BNAQ01000006.1"/>
</dbReference>
<comment type="similarity">
    <text evidence="11 12">Belongs to the TonB-dependent receptor family.</text>
</comment>
<evidence type="ECO:0000256" key="2">
    <source>
        <dbReference type="ARBA" id="ARBA00022448"/>
    </source>
</evidence>
<feature type="domain" description="TonB-dependent receptor plug" evidence="16">
    <location>
        <begin position="78"/>
        <end position="183"/>
    </location>
</feature>
<dbReference type="Pfam" id="PF07715">
    <property type="entry name" value="Plug"/>
    <property type="match status" value="1"/>
</dbReference>
<gene>
    <name evidence="17" type="ORF">GCM10008023_35660</name>
</gene>
<evidence type="ECO:0000259" key="15">
    <source>
        <dbReference type="Pfam" id="PF00593"/>
    </source>
</evidence>
<evidence type="ECO:0000256" key="5">
    <source>
        <dbReference type="ARBA" id="ARBA00022692"/>
    </source>
</evidence>
<evidence type="ECO:0000256" key="7">
    <source>
        <dbReference type="ARBA" id="ARBA00023065"/>
    </source>
</evidence>
<keyword evidence="2 11" id="KW-0813">Transport</keyword>
<evidence type="ECO:0000313" key="17">
    <source>
        <dbReference type="EMBL" id="GHH23997.1"/>
    </source>
</evidence>
<evidence type="ECO:0000256" key="6">
    <source>
        <dbReference type="ARBA" id="ARBA00023004"/>
    </source>
</evidence>
<feature type="chain" id="PRO_5046536768" evidence="14">
    <location>
        <begin position="26"/>
        <end position="827"/>
    </location>
</feature>
<dbReference type="InterPro" id="IPR039426">
    <property type="entry name" value="TonB-dep_rcpt-like"/>
</dbReference>
<dbReference type="PANTHER" id="PTHR32552">
    <property type="entry name" value="FERRICHROME IRON RECEPTOR-RELATED"/>
    <property type="match status" value="1"/>
</dbReference>
<dbReference type="InterPro" id="IPR036942">
    <property type="entry name" value="Beta-barrel_TonB_sf"/>
</dbReference>
<comment type="caution">
    <text evidence="17">The sequence shown here is derived from an EMBL/GenBank/DDBJ whole genome shotgun (WGS) entry which is preliminary data.</text>
</comment>
<keyword evidence="4" id="KW-0410">Iron transport</keyword>
<dbReference type="EMBL" id="BNAQ01000006">
    <property type="protein sequence ID" value="GHH23997.1"/>
    <property type="molecule type" value="Genomic_DNA"/>
</dbReference>
<evidence type="ECO:0000256" key="9">
    <source>
        <dbReference type="ARBA" id="ARBA00023136"/>
    </source>
</evidence>
<feature type="domain" description="TonB-dependent receptor-like beta-barrel" evidence="15">
    <location>
        <begin position="304"/>
        <end position="793"/>
    </location>
</feature>
<keyword evidence="17" id="KW-0675">Receptor</keyword>
<evidence type="ECO:0000256" key="8">
    <source>
        <dbReference type="ARBA" id="ARBA00023077"/>
    </source>
</evidence>
<evidence type="ECO:0000313" key="18">
    <source>
        <dbReference type="Proteomes" id="UP000652430"/>
    </source>
</evidence>
<name>A0ABQ3LXN7_9SPHN</name>
<feature type="signal peptide" evidence="14">
    <location>
        <begin position="1"/>
        <end position="25"/>
    </location>
</feature>
<dbReference type="Pfam" id="PF00593">
    <property type="entry name" value="TonB_dep_Rec_b-barrel"/>
    <property type="match status" value="1"/>
</dbReference>
<keyword evidence="5 11" id="KW-0812">Transmembrane</keyword>
<accession>A0ABQ3LXN7</accession>
<dbReference type="Proteomes" id="UP000652430">
    <property type="component" value="Unassembled WGS sequence"/>
</dbReference>
<evidence type="ECO:0000259" key="16">
    <source>
        <dbReference type="Pfam" id="PF07715"/>
    </source>
</evidence>
<sequence length="827" mass="88809">MKGFRTAGYLASVAAGALLASNASAQQATTNQTGQGLPSTGVPATSTSQPAPTQSQTVLSSEGDIIVTANKREESLNRVGLSVTAISGDALAARKITSAQDIAAVVPGLKYSESGTSTPIYTLRGVGFNESSLGVYPSVSVYTDEVPLPFPVLTLHSAYDLQRLEALKGPQGTLFGENATGGAINYITNKPTAETRIGADLSYGRFNEIDGNAYISGAVTDTVNARLAITGSHRDGWQTSYTRPNDRNGAVEYIAARFSTSWEPTSALRFLLSVNGWKDTSEPQAAQLIAIRPQQPANVQPVVQNYPFSPQTPTAADWSTGFYRPSSNRRFVQGSLRADLDLGTFATLTSLTSYLYFDQRLSSDEDGTSALVADLTPSPGNIRSFYQELRLANASKTNFRWVVGANYEKSRTFEDQTLRFLDGSSSNPGTLGINSTGSQVTQRLRNYAAFANVQYDLSTKLTLKAGGRYTNTQNRADLCGTANGDGKVAALFNALGGLLGTVPFTPIGPGGCYVLNFQGVPGDHFTNTLAEHNFSWIGGVDYHVTSDTLLYANVSRGYKAGSYPTLSASSFSEYIPVKQESVTSYEAGVKTALADRRIRLNAAVFYYDYKDKQVRGKIVDPVFDVLDTLLNVPKSRIYGAEADLTLRPVRELTVQGNLTYLNSKVLTNSGTPFVGPTAYGNSCTGPGGAPASCNFTGSELPFTPKWSYSAGVDYRHSMDNQSAITAGVNLRGQTSSITTLGGRDIAFRDLPSDRHITTTNRPFVIPSYATVDAQLGFELPGGKTKVTLWGKNVLDKYYITNANHYLDNTVRFVGLPATYGITLSIKN</sequence>
<evidence type="ECO:0000256" key="14">
    <source>
        <dbReference type="SAM" id="SignalP"/>
    </source>
</evidence>
<keyword evidence="8 12" id="KW-0798">TonB box</keyword>
<evidence type="ECO:0000256" key="3">
    <source>
        <dbReference type="ARBA" id="ARBA00022452"/>
    </source>
</evidence>
<keyword evidence="9 11" id="KW-0472">Membrane</keyword>
<evidence type="ECO:0000256" key="12">
    <source>
        <dbReference type="RuleBase" id="RU003357"/>
    </source>
</evidence>
<reference evidence="18" key="1">
    <citation type="journal article" date="2019" name="Int. J. Syst. Evol. Microbiol.">
        <title>The Global Catalogue of Microorganisms (GCM) 10K type strain sequencing project: providing services to taxonomists for standard genome sequencing and annotation.</title>
        <authorList>
            <consortium name="The Broad Institute Genomics Platform"/>
            <consortium name="The Broad Institute Genome Sequencing Center for Infectious Disease"/>
            <person name="Wu L."/>
            <person name="Ma J."/>
        </authorList>
    </citation>
    <scope>NUCLEOTIDE SEQUENCE [LARGE SCALE GENOMIC DNA]</scope>
    <source>
        <strain evidence="18">CGMCC 1.8957</strain>
    </source>
</reference>
<proteinExistence type="inferred from homology"/>
<keyword evidence="18" id="KW-1185">Reference proteome</keyword>
<dbReference type="InterPro" id="IPR000531">
    <property type="entry name" value="Beta-barrel_TonB"/>
</dbReference>
<evidence type="ECO:0000256" key="1">
    <source>
        <dbReference type="ARBA" id="ARBA00004571"/>
    </source>
</evidence>
<dbReference type="PROSITE" id="PS52016">
    <property type="entry name" value="TONB_DEPENDENT_REC_3"/>
    <property type="match status" value="1"/>
</dbReference>
<keyword evidence="7" id="KW-0406">Ion transport</keyword>
<evidence type="ECO:0000256" key="13">
    <source>
        <dbReference type="SAM" id="MobiDB-lite"/>
    </source>
</evidence>
<keyword evidence="3 11" id="KW-1134">Transmembrane beta strand</keyword>
<keyword evidence="14" id="KW-0732">Signal</keyword>
<dbReference type="PANTHER" id="PTHR32552:SF81">
    <property type="entry name" value="TONB-DEPENDENT OUTER MEMBRANE RECEPTOR"/>
    <property type="match status" value="1"/>
</dbReference>
<evidence type="ECO:0000256" key="10">
    <source>
        <dbReference type="ARBA" id="ARBA00023237"/>
    </source>
</evidence>
<evidence type="ECO:0000256" key="4">
    <source>
        <dbReference type="ARBA" id="ARBA00022496"/>
    </source>
</evidence>
<dbReference type="SUPFAM" id="SSF56935">
    <property type="entry name" value="Porins"/>
    <property type="match status" value="1"/>
</dbReference>
<feature type="region of interest" description="Disordered" evidence="13">
    <location>
        <begin position="29"/>
        <end position="57"/>
    </location>
</feature>
<dbReference type="Gene3D" id="2.40.170.20">
    <property type="entry name" value="TonB-dependent receptor, beta-barrel domain"/>
    <property type="match status" value="1"/>
</dbReference>
<feature type="compositionally biased region" description="Polar residues" evidence="13">
    <location>
        <begin position="42"/>
        <end position="57"/>
    </location>
</feature>
<comment type="subcellular location">
    <subcellularLocation>
        <location evidence="1 11">Cell outer membrane</location>
        <topology evidence="1 11">Multi-pass membrane protein</topology>
    </subcellularLocation>
</comment>
<protein>
    <submittedName>
        <fullName evidence="17">TonB-dependent receptor</fullName>
    </submittedName>
</protein>
<organism evidence="17 18">
    <name type="scientific">Sphingomonas glacialis</name>
    <dbReference type="NCBI Taxonomy" id="658225"/>
    <lineage>
        <taxon>Bacteria</taxon>
        <taxon>Pseudomonadati</taxon>
        <taxon>Pseudomonadota</taxon>
        <taxon>Alphaproteobacteria</taxon>
        <taxon>Sphingomonadales</taxon>
        <taxon>Sphingomonadaceae</taxon>
        <taxon>Sphingomonas</taxon>
    </lineage>
</organism>
<keyword evidence="10 11" id="KW-0998">Cell outer membrane</keyword>
<evidence type="ECO:0000256" key="11">
    <source>
        <dbReference type="PROSITE-ProRule" id="PRU01360"/>
    </source>
</evidence>
<keyword evidence="6" id="KW-0408">Iron</keyword>